<proteinExistence type="predicted"/>
<protein>
    <recommendedName>
        <fullName evidence="7">Peptidase M48 domain-containing protein</fullName>
    </recommendedName>
</protein>
<reference evidence="8" key="1">
    <citation type="submission" date="2018-05" db="EMBL/GenBank/DDBJ databases">
        <authorList>
            <person name="Lanie J.A."/>
            <person name="Ng W.-L."/>
            <person name="Kazmierczak K.M."/>
            <person name="Andrzejewski T.M."/>
            <person name="Davidsen T.M."/>
            <person name="Wayne K.J."/>
            <person name="Tettelin H."/>
            <person name="Glass J.I."/>
            <person name="Rusch D."/>
            <person name="Podicherti R."/>
            <person name="Tsui H.-C.T."/>
            <person name="Winkler M.E."/>
        </authorList>
    </citation>
    <scope>NUCLEOTIDE SEQUENCE</scope>
</reference>
<dbReference type="InterPro" id="IPR001915">
    <property type="entry name" value="Peptidase_M48"/>
</dbReference>
<dbReference type="GO" id="GO:0046872">
    <property type="term" value="F:metal ion binding"/>
    <property type="evidence" value="ECO:0007669"/>
    <property type="project" value="UniProtKB-KW"/>
</dbReference>
<dbReference type="EMBL" id="UINC01001535">
    <property type="protein sequence ID" value="SUZ83087.1"/>
    <property type="molecule type" value="Genomic_DNA"/>
</dbReference>
<accession>A0A381QZK6</accession>
<gene>
    <name evidence="8" type="ORF">METZ01_LOCUS35941</name>
</gene>
<organism evidence="8">
    <name type="scientific">marine metagenome</name>
    <dbReference type="NCBI Taxonomy" id="408172"/>
    <lineage>
        <taxon>unclassified sequences</taxon>
        <taxon>metagenomes</taxon>
        <taxon>ecological metagenomes</taxon>
    </lineage>
</organism>
<dbReference type="InterPro" id="IPR051156">
    <property type="entry name" value="Mito/Outer_Membr_Metalloprot"/>
</dbReference>
<dbReference type="SUPFAM" id="SSF48452">
    <property type="entry name" value="TPR-like"/>
    <property type="match status" value="1"/>
</dbReference>
<evidence type="ECO:0000256" key="3">
    <source>
        <dbReference type="ARBA" id="ARBA00022723"/>
    </source>
</evidence>
<dbReference type="GO" id="GO:0051603">
    <property type="term" value="P:proteolysis involved in protein catabolic process"/>
    <property type="evidence" value="ECO:0007669"/>
    <property type="project" value="TreeGrafter"/>
</dbReference>
<keyword evidence="4" id="KW-0378">Hydrolase</keyword>
<name>A0A381QZK6_9ZZZZ</name>
<keyword evidence="5" id="KW-0862">Zinc</keyword>
<evidence type="ECO:0000259" key="7">
    <source>
        <dbReference type="Pfam" id="PF01435"/>
    </source>
</evidence>
<dbReference type="InterPro" id="IPR011990">
    <property type="entry name" value="TPR-like_helical_dom_sf"/>
</dbReference>
<evidence type="ECO:0000256" key="2">
    <source>
        <dbReference type="ARBA" id="ARBA00022670"/>
    </source>
</evidence>
<dbReference type="InterPro" id="IPR019734">
    <property type="entry name" value="TPR_rpt"/>
</dbReference>
<evidence type="ECO:0000256" key="1">
    <source>
        <dbReference type="ARBA" id="ARBA00001947"/>
    </source>
</evidence>
<dbReference type="AlphaFoldDB" id="A0A381QZK6"/>
<keyword evidence="2" id="KW-0645">Protease</keyword>
<evidence type="ECO:0000256" key="4">
    <source>
        <dbReference type="ARBA" id="ARBA00022801"/>
    </source>
</evidence>
<dbReference type="Gene3D" id="3.30.2010.10">
    <property type="entry name" value="Metalloproteases ('zincins'), catalytic domain"/>
    <property type="match status" value="1"/>
</dbReference>
<dbReference type="Pfam" id="PF01435">
    <property type="entry name" value="Peptidase_M48"/>
    <property type="match status" value="1"/>
</dbReference>
<evidence type="ECO:0000256" key="6">
    <source>
        <dbReference type="ARBA" id="ARBA00023049"/>
    </source>
</evidence>
<dbReference type="GO" id="GO:0004222">
    <property type="term" value="F:metalloendopeptidase activity"/>
    <property type="evidence" value="ECO:0007669"/>
    <property type="project" value="InterPro"/>
</dbReference>
<keyword evidence="6" id="KW-0482">Metalloprotease</keyword>
<sequence length="462" mass="51338">MGSPADAVLSKTEEAKIGRAIMQQIRASGTFVEDPQVNEYINEIGHRLSAQANSGEYKFSFFVINDNSINAFALPGGYIGVHTGLLLATRNEDELASVLAHEIAHVTQRHIARAVHAGQRQSILSTAIMLGAIIAGAAGAGSDAVQGAMAVAQGAQAQQQINFTRTNEYEADRIGISALAQAGFNPHGMASFFEVISKKTALSASKIPEFLKTHPITSARISEARNRAKAYSNRMPQDTHNYGITKSRLLVSSQRTIEDAIDLFETQNYQNQSDEKKYGRALAYQRAGQHKKANQIFEELLNRDHKIIAYHIGLAESQLNLELINEAKDTFDRAMELFPRNIPLVIHYAEALLRLNNALLAHEILLDLLNNIPPTPEQVRLISRAAIEAENPAEAHYYMAEYRFMIGDLMGGVNFLQRALALPNIEEIQRIRFEARIDFVKEFMSKDQLKQMGRNNPSKDRS</sequence>
<dbReference type="CDD" id="cd07333">
    <property type="entry name" value="M48C_bepA_like"/>
    <property type="match status" value="1"/>
</dbReference>
<dbReference type="PANTHER" id="PTHR22726">
    <property type="entry name" value="METALLOENDOPEPTIDASE OMA1"/>
    <property type="match status" value="1"/>
</dbReference>
<keyword evidence="3" id="KW-0479">Metal-binding</keyword>
<feature type="domain" description="Peptidase M48" evidence="7">
    <location>
        <begin position="35"/>
        <end position="227"/>
    </location>
</feature>
<evidence type="ECO:0000313" key="8">
    <source>
        <dbReference type="EMBL" id="SUZ83087.1"/>
    </source>
</evidence>
<dbReference type="GO" id="GO:0016020">
    <property type="term" value="C:membrane"/>
    <property type="evidence" value="ECO:0007669"/>
    <property type="project" value="TreeGrafter"/>
</dbReference>
<dbReference type="Pfam" id="PF13174">
    <property type="entry name" value="TPR_6"/>
    <property type="match status" value="1"/>
</dbReference>
<dbReference type="SMART" id="SM00028">
    <property type="entry name" value="TPR"/>
    <property type="match status" value="3"/>
</dbReference>
<dbReference type="PANTHER" id="PTHR22726:SF1">
    <property type="entry name" value="METALLOENDOPEPTIDASE OMA1, MITOCHONDRIAL"/>
    <property type="match status" value="1"/>
</dbReference>
<comment type="cofactor">
    <cofactor evidence="1">
        <name>Zn(2+)</name>
        <dbReference type="ChEBI" id="CHEBI:29105"/>
    </cofactor>
</comment>
<dbReference type="Gene3D" id="1.25.40.10">
    <property type="entry name" value="Tetratricopeptide repeat domain"/>
    <property type="match status" value="1"/>
</dbReference>
<evidence type="ECO:0000256" key="5">
    <source>
        <dbReference type="ARBA" id="ARBA00022833"/>
    </source>
</evidence>